<dbReference type="PANTHER" id="PTHR46079">
    <property type="entry name" value="FERM DOMAIN-CONTAINING PROTEIN 4"/>
    <property type="match status" value="1"/>
</dbReference>
<feature type="compositionally biased region" description="Pro residues" evidence="5">
    <location>
        <begin position="715"/>
        <end position="729"/>
    </location>
</feature>
<dbReference type="InterPro" id="IPR047176">
    <property type="entry name" value="FRMD4A/B"/>
</dbReference>
<feature type="compositionally biased region" description="Low complexity" evidence="5">
    <location>
        <begin position="989"/>
        <end position="1014"/>
    </location>
</feature>
<dbReference type="SMART" id="SM00295">
    <property type="entry name" value="B41"/>
    <property type="match status" value="1"/>
</dbReference>
<dbReference type="InterPro" id="IPR035963">
    <property type="entry name" value="FERM_2"/>
</dbReference>
<dbReference type="GO" id="GO:0005737">
    <property type="term" value="C:cytoplasm"/>
    <property type="evidence" value="ECO:0007669"/>
    <property type="project" value="UniProtKB-SubCell"/>
</dbReference>
<name>A0A819AQT9_9BILA</name>
<keyword evidence="2" id="KW-0963">Cytoplasm</keyword>
<dbReference type="EMBL" id="CAJOBG010000273">
    <property type="protein sequence ID" value="CAF3789621.1"/>
    <property type="molecule type" value="Genomic_DNA"/>
</dbReference>
<dbReference type="PANTHER" id="PTHR46079:SF2">
    <property type="entry name" value="FERM DOMAIN-CONTAINING PROTEIN"/>
    <property type="match status" value="1"/>
</dbReference>
<dbReference type="Gene3D" id="2.30.29.30">
    <property type="entry name" value="Pleckstrin-homology domain (PH domain)/Phosphotyrosine-binding domain (PTB)"/>
    <property type="match status" value="1"/>
</dbReference>
<accession>A0A819AQT9</accession>
<feature type="region of interest" description="Disordered" evidence="5">
    <location>
        <begin position="615"/>
        <end position="740"/>
    </location>
</feature>
<dbReference type="CDD" id="cd14473">
    <property type="entry name" value="FERM_B-lobe"/>
    <property type="match status" value="1"/>
</dbReference>
<feature type="compositionally biased region" description="Pro residues" evidence="5">
    <location>
        <begin position="915"/>
        <end position="926"/>
    </location>
</feature>
<feature type="compositionally biased region" description="Polar residues" evidence="5">
    <location>
        <begin position="646"/>
        <end position="665"/>
    </location>
</feature>
<gene>
    <name evidence="7" type="ORF">OVN521_LOCUS3228</name>
</gene>
<feature type="domain" description="FERM" evidence="6">
    <location>
        <begin position="28"/>
        <end position="363"/>
    </location>
</feature>
<dbReference type="InterPro" id="IPR018979">
    <property type="entry name" value="FERM_N"/>
</dbReference>
<feature type="compositionally biased region" description="Polar residues" evidence="5">
    <location>
        <begin position="949"/>
        <end position="961"/>
    </location>
</feature>
<proteinExistence type="predicted"/>
<reference evidence="7" key="1">
    <citation type="submission" date="2021-02" db="EMBL/GenBank/DDBJ databases">
        <authorList>
            <person name="Nowell W R."/>
        </authorList>
    </citation>
    <scope>NUCLEOTIDE SEQUENCE</scope>
</reference>
<evidence type="ECO:0000256" key="5">
    <source>
        <dbReference type="SAM" id="MobiDB-lite"/>
    </source>
</evidence>
<evidence type="ECO:0000256" key="3">
    <source>
        <dbReference type="ARBA" id="ARBA00023054"/>
    </source>
</evidence>
<feature type="region of interest" description="Disordered" evidence="5">
    <location>
        <begin position="906"/>
        <end position="932"/>
    </location>
</feature>
<dbReference type="SUPFAM" id="SSF47031">
    <property type="entry name" value="Second domain of FERM"/>
    <property type="match status" value="1"/>
</dbReference>
<dbReference type="PROSITE" id="PS50057">
    <property type="entry name" value="FERM_3"/>
    <property type="match status" value="1"/>
</dbReference>
<dbReference type="Pfam" id="PF09380">
    <property type="entry name" value="FERM_C"/>
    <property type="match status" value="1"/>
</dbReference>
<protein>
    <recommendedName>
        <fullName evidence="6">FERM domain-containing protein</fullName>
    </recommendedName>
</protein>
<dbReference type="Gene3D" id="1.20.80.10">
    <property type="match status" value="1"/>
</dbReference>
<feature type="compositionally biased region" description="Polar residues" evidence="5">
    <location>
        <begin position="973"/>
        <end position="983"/>
    </location>
</feature>
<evidence type="ECO:0000313" key="8">
    <source>
        <dbReference type="Proteomes" id="UP000663866"/>
    </source>
</evidence>
<evidence type="ECO:0000256" key="4">
    <source>
        <dbReference type="SAM" id="Coils"/>
    </source>
</evidence>
<dbReference type="SUPFAM" id="SSF50729">
    <property type="entry name" value="PH domain-like"/>
    <property type="match status" value="1"/>
</dbReference>
<dbReference type="Proteomes" id="UP000663866">
    <property type="component" value="Unassembled WGS sequence"/>
</dbReference>
<keyword evidence="8" id="KW-1185">Reference proteome</keyword>
<feature type="region of interest" description="Disordered" evidence="5">
    <location>
        <begin position="948"/>
        <end position="1016"/>
    </location>
</feature>
<dbReference type="SMART" id="SM01196">
    <property type="entry name" value="FERM_C"/>
    <property type="match status" value="1"/>
</dbReference>
<dbReference type="Pfam" id="PF09379">
    <property type="entry name" value="FERM_N"/>
    <property type="match status" value="1"/>
</dbReference>
<feature type="region of interest" description="Disordered" evidence="5">
    <location>
        <begin position="840"/>
        <end position="883"/>
    </location>
</feature>
<evidence type="ECO:0000259" key="6">
    <source>
        <dbReference type="PROSITE" id="PS50057"/>
    </source>
</evidence>
<feature type="compositionally biased region" description="Low complexity" evidence="5">
    <location>
        <begin position="962"/>
        <end position="972"/>
    </location>
</feature>
<feature type="region of interest" description="Disordered" evidence="5">
    <location>
        <begin position="569"/>
        <end position="602"/>
    </location>
</feature>
<organism evidence="7 8">
    <name type="scientific">Rotaria magnacalcarata</name>
    <dbReference type="NCBI Taxonomy" id="392030"/>
    <lineage>
        <taxon>Eukaryota</taxon>
        <taxon>Metazoa</taxon>
        <taxon>Spiralia</taxon>
        <taxon>Gnathifera</taxon>
        <taxon>Rotifera</taxon>
        <taxon>Eurotatoria</taxon>
        <taxon>Bdelloidea</taxon>
        <taxon>Philodinida</taxon>
        <taxon>Philodinidae</taxon>
        <taxon>Rotaria</taxon>
    </lineage>
</organism>
<dbReference type="InterPro" id="IPR029071">
    <property type="entry name" value="Ubiquitin-like_domsf"/>
</dbReference>
<dbReference type="InterPro" id="IPR011993">
    <property type="entry name" value="PH-like_dom_sf"/>
</dbReference>
<feature type="coiled-coil region" evidence="4">
    <location>
        <begin position="411"/>
        <end position="442"/>
    </location>
</feature>
<dbReference type="InterPro" id="IPR019749">
    <property type="entry name" value="Band_41_domain"/>
</dbReference>
<evidence type="ECO:0000256" key="1">
    <source>
        <dbReference type="ARBA" id="ARBA00004496"/>
    </source>
</evidence>
<evidence type="ECO:0000256" key="2">
    <source>
        <dbReference type="ARBA" id="ARBA00022490"/>
    </source>
</evidence>
<dbReference type="InterPro" id="IPR018980">
    <property type="entry name" value="FERM_PH-like_C"/>
</dbReference>
<dbReference type="InterPro" id="IPR019748">
    <property type="entry name" value="FERM_central"/>
</dbReference>
<dbReference type="InterPro" id="IPR014352">
    <property type="entry name" value="FERM/acyl-CoA-bd_prot_sf"/>
</dbReference>
<evidence type="ECO:0000313" key="7">
    <source>
        <dbReference type="EMBL" id="CAF3789621.1"/>
    </source>
</evidence>
<feature type="compositionally biased region" description="Basic and acidic residues" evidence="5">
    <location>
        <begin position="688"/>
        <end position="699"/>
    </location>
</feature>
<dbReference type="Pfam" id="PF00373">
    <property type="entry name" value="FERM_M"/>
    <property type="match status" value="1"/>
</dbReference>
<keyword evidence="3 4" id="KW-0175">Coiled coil</keyword>
<comment type="caution">
    <text evidence="7">The sequence shown here is derived from an EMBL/GenBank/DDBJ whole genome shotgun (WGS) entry which is preliminary data.</text>
</comment>
<dbReference type="InterPro" id="IPR000299">
    <property type="entry name" value="FERM_domain"/>
</dbReference>
<dbReference type="SUPFAM" id="SSF54236">
    <property type="entry name" value="Ubiquitin-like"/>
    <property type="match status" value="1"/>
</dbReference>
<dbReference type="Pfam" id="PF11819">
    <property type="entry name" value="CUPID"/>
    <property type="match status" value="1"/>
</dbReference>
<dbReference type="Gene3D" id="3.10.20.90">
    <property type="entry name" value="Phosphatidylinositol 3-kinase Catalytic Subunit, Chain A, domain 1"/>
    <property type="match status" value="1"/>
</dbReference>
<sequence>MSISSSEESEYYISPSLLSSTMTMDTIRRCQMKLLDDRKLDLSVTNKQTVTDLINEISRQYHLSETEYFGIYYEENDERMWLPSDKKMLDQEIFKRDSSPPVLYFAVRFVFKSFLWLQNATTVMLFFLSTRYSIYRGMIDTNDNTLFQLAGLVVQAVAGDYTNDEAAANIIKRVCVLPKRVVDRNISRRYCEDQIINHYKGCRDFARGLCVVKYLMLAENLPSYGSHYFLVRNKNNVYAYLGISFVGISVYNYHDRETPIKIYYWRQLENLYYRDRKFSLEVHDLETTHFLSSSSIPTNASTPETDDKLIDAIHDPTTQMSAGRRVPPTPNIKVRAWFTNSPQYCKAIWSMAVAQHQFYLDKRNCRQNQSLQINDLVRELSNSSITLTIDNAASNGSLSRSNSASTNVVQNEQIEADVEQLMDLMKTRKQQLESLLNDKTKDFGLICVLENQVTGEASDERVNINDSGIQHELKYHVIDELLNEQLQEVTKLNQLKQEHDIQSKIVICAKKLLYDQAKGNSNLLDSVLKQRFEFYTCVKEKLDRLTKLIDTVQKDINARYPYVETSPIKSSIATSGSPPPNSYTQRYQQSKKSPSPTQLNRTSSYKRALVHNQRTTPAAAVGTDAHSSEVDNKVVLSPKLDRSQSSDRLASNLPSDSSTNRQQHTAYILQPPPVNSSNNTSRTRMRDRKNQPNLRHDQKTTSTSSSMLDEQCQPQPQPLPQQQQQPPPSSSSQMRSLDRRHVRTVPHNASINSKISKSHMKSSHTDIYGSLERNKHSKVSQPTLHGTIIDDENDRINKSDNQAHDFYHLTPTLPTQTATTSTVINVGNILQQQQQLSFDHIDSIPPPLPMTSSSTTRARRPPPPSVFQPHFDSSSSTSTPKDSYYTISGAKDVSTHPHTHIRGLVADNFYNGPFPNKPPPIPPHQPQQPSMQRYDTSPLLVRRLDHMHPTQTRYQPQTYNRTQSSTMMTTSQVPTGRLNTTNHNPPPASSSSLLFRPHSSQSSSSQSSGPNSGSLHVAEEFSDDVLGWLNTNHGNSATLFAIKKKTLNKKWASSNTFIFALTLPCGFLFGSSSGPEWNTLGTTWGPNPLNRQYFAKQPLTIEEARSSGFEPISTGCEGKFLGQRFIQNKDIGLILIYDSKGFIAGTQMAVPISLITTDYYKYAEQKMFNRDTVAGIDAYVLTAYFVDPKTICASDDSSNTRVKGSVGTGLWLQDGADPIRDSIVIPMSQSDAVTTKWVQGACFPSMGVHFWYDNRLDSDCTRYFPAFLLYNKEKLTGFGWAVFGKYEYTKRTEFPPLAAISSFLKPVPTCMPEKYAEVGGFTTMHIYFNTAPWNLVC</sequence>
<comment type="subcellular location">
    <subcellularLocation>
        <location evidence="1">Cytoplasm</location>
    </subcellularLocation>
</comment>
<dbReference type="InterPro" id="IPR021774">
    <property type="entry name" value="CUPID"/>
</dbReference>
<dbReference type="GO" id="GO:0090162">
    <property type="term" value="P:establishment of epithelial cell polarity"/>
    <property type="evidence" value="ECO:0007669"/>
    <property type="project" value="InterPro"/>
</dbReference>